<comment type="subcellular location">
    <subcellularLocation>
        <location evidence="1">Membrane</location>
        <topology evidence="1">Multi-pass membrane protein</topology>
    </subcellularLocation>
</comment>
<dbReference type="STRING" id="1230097.A0A423WS22"/>
<evidence type="ECO:0000256" key="6">
    <source>
        <dbReference type="SAM" id="MobiDB-lite"/>
    </source>
</evidence>
<evidence type="ECO:0000256" key="5">
    <source>
        <dbReference type="ARBA" id="ARBA00038359"/>
    </source>
</evidence>
<feature type="compositionally biased region" description="Basic and acidic residues" evidence="6">
    <location>
        <begin position="377"/>
        <end position="387"/>
    </location>
</feature>
<keyword evidence="3 7" id="KW-1133">Transmembrane helix</keyword>
<feature type="transmembrane region" description="Helical" evidence="7">
    <location>
        <begin position="190"/>
        <end position="212"/>
    </location>
</feature>
<feature type="region of interest" description="Disordered" evidence="6">
    <location>
        <begin position="300"/>
        <end position="343"/>
    </location>
</feature>
<feature type="transmembrane region" description="Helical" evidence="7">
    <location>
        <begin position="29"/>
        <end position="48"/>
    </location>
</feature>
<feature type="transmembrane region" description="Helical" evidence="7">
    <location>
        <begin position="143"/>
        <end position="163"/>
    </location>
</feature>
<evidence type="ECO:0000259" key="8">
    <source>
        <dbReference type="Pfam" id="PF20684"/>
    </source>
</evidence>
<dbReference type="Proteomes" id="UP000285146">
    <property type="component" value="Unassembled WGS sequence"/>
</dbReference>
<keyword evidence="2 7" id="KW-0812">Transmembrane</keyword>
<dbReference type="InParanoid" id="A0A423WS22"/>
<dbReference type="GO" id="GO:0016020">
    <property type="term" value="C:membrane"/>
    <property type="evidence" value="ECO:0007669"/>
    <property type="project" value="UniProtKB-SubCell"/>
</dbReference>
<sequence>MSGFLVVRLDDTKTGGYDCSINTGRTGLAVIWVMVTLALIVVTARVYAQARLTKQFGLSDYLMICSVAIVVGFASLISVQYRYGWGVHQACIGDPRVVQTQLKFNVTGQSFGIMGSTLGRLSFIVFMLHLFEAKAWPRWTLRVFFVLQIITNVGTVIACYAQCTDPRALYDTSLPASLCWPAKVQTYLGYAHTSFNGLTDLFLAALPTAMVWNLQMATRLKIGLAVLLGMSAVALVGLVMKCVYLSALSNRGDFSYETVPMFTWITVEGTLVEIAASVPLLRPLFKRRFNGLNSGHKPSSYELPRYAARSGQTGSSGFSKRGKGRTTFHSGVTTAGVDDDSSMEGILPMQTKNDNDKSIMVRQEISVHYQDASQGVAKEDRAEDKPAETPSDPSLSDIEQQHQQTQLG</sequence>
<dbReference type="OrthoDB" id="3923077at2759"/>
<protein>
    <recommendedName>
        <fullName evidence="8">Rhodopsin domain-containing protein</fullName>
    </recommendedName>
</protein>
<evidence type="ECO:0000256" key="2">
    <source>
        <dbReference type="ARBA" id="ARBA00022692"/>
    </source>
</evidence>
<dbReference type="PANTHER" id="PTHR33048">
    <property type="entry name" value="PTH11-LIKE INTEGRAL MEMBRANE PROTEIN (AFU_ORTHOLOGUE AFUA_5G11245)"/>
    <property type="match status" value="1"/>
</dbReference>
<dbReference type="Pfam" id="PF20684">
    <property type="entry name" value="Fung_rhodopsin"/>
    <property type="match status" value="1"/>
</dbReference>
<feature type="transmembrane region" description="Helical" evidence="7">
    <location>
        <begin position="224"/>
        <end position="247"/>
    </location>
</feature>
<feature type="region of interest" description="Disordered" evidence="6">
    <location>
        <begin position="366"/>
        <end position="408"/>
    </location>
</feature>
<feature type="compositionally biased region" description="Polar residues" evidence="6">
    <location>
        <begin position="391"/>
        <end position="408"/>
    </location>
</feature>
<comment type="caution">
    <text evidence="9">The sequence shown here is derived from an EMBL/GenBank/DDBJ whole genome shotgun (WGS) entry which is preliminary data.</text>
</comment>
<evidence type="ECO:0000256" key="3">
    <source>
        <dbReference type="ARBA" id="ARBA00022989"/>
    </source>
</evidence>
<evidence type="ECO:0000313" key="10">
    <source>
        <dbReference type="Proteomes" id="UP000285146"/>
    </source>
</evidence>
<reference evidence="9 10" key="1">
    <citation type="submission" date="2015-09" db="EMBL/GenBank/DDBJ databases">
        <title>Host preference determinants of Valsa canker pathogens revealed by comparative genomics.</title>
        <authorList>
            <person name="Yin Z."/>
            <person name="Huang L."/>
        </authorList>
    </citation>
    <scope>NUCLEOTIDE SEQUENCE [LARGE SCALE GENOMIC DNA]</scope>
    <source>
        <strain evidence="9 10">SXYLt</strain>
    </source>
</reference>
<gene>
    <name evidence="9" type="ORF">VPNG_08093</name>
</gene>
<keyword evidence="4 7" id="KW-0472">Membrane</keyword>
<accession>A0A423WS22</accession>
<proteinExistence type="inferred from homology"/>
<evidence type="ECO:0000256" key="4">
    <source>
        <dbReference type="ARBA" id="ARBA00023136"/>
    </source>
</evidence>
<feature type="transmembrane region" description="Helical" evidence="7">
    <location>
        <begin position="259"/>
        <end position="281"/>
    </location>
</feature>
<feature type="transmembrane region" description="Helical" evidence="7">
    <location>
        <begin position="111"/>
        <end position="131"/>
    </location>
</feature>
<dbReference type="EMBL" id="LKEB01000043">
    <property type="protein sequence ID" value="ROW06260.1"/>
    <property type="molecule type" value="Genomic_DNA"/>
</dbReference>
<comment type="similarity">
    <text evidence="5">Belongs to the SAT4 family.</text>
</comment>
<feature type="domain" description="Rhodopsin" evidence="8">
    <location>
        <begin position="44"/>
        <end position="287"/>
    </location>
</feature>
<organism evidence="9 10">
    <name type="scientific">Cytospora leucostoma</name>
    <dbReference type="NCBI Taxonomy" id="1230097"/>
    <lineage>
        <taxon>Eukaryota</taxon>
        <taxon>Fungi</taxon>
        <taxon>Dikarya</taxon>
        <taxon>Ascomycota</taxon>
        <taxon>Pezizomycotina</taxon>
        <taxon>Sordariomycetes</taxon>
        <taxon>Sordariomycetidae</taxon>
        <taxon>Diaporthales</taxon>
        <taxon>Cytosporaceae</taxon>
        <taxon>Cytospora</taxon>
    </lineage>
</organism>
<evidence type="ECO:0000256" key="1">
    <source>
        <dbReference type="ARBA" id="ARBA00004141"/>
    </source>
</evidence>
<keyword evidence="10" id="KW-1185">Reference proteome</keyword>
<dbReference type="InterPro" id="IPR049326">
    <property type="entry name" value="Rhodopsin_dom_fungi"/>
</dbReference>
<name>A0A423WS22_9PEZI</name>
<evidence type="ECO:0000313" key="9">
    <source>
        <dbReference type="EMBL" id="ROW06260.1"/>
    </source>
</evidence>
<feature type="transmembrane region" description="Helical" evidence="7">
    <location>
        <begin position="60"/>
        <end position="79"/>
    </location>
</feature>
<dbReference type="InterPro" id="IPR052337">
    <property type="entry name" value="SAT4-like"/>
</dbReference>
<dbReference type="AlphaFoldDB" id="A0A423WS22"/>
<evidence type="ECO:0000256" key="7">
    <source>
        <dbReference type="SAM" id="Phobius"/>
    </source>
</evidence>
<dbReference type="PANTHER" id="PTHR33048:SF47">
    <property type="entry name" value="INTEGRAL MEMBRANE PROTEIN-RELATED"/>
    <property type="match status" value="1"/>
</dbReference>